<accession>A0A9J6ARQ6</accession>
<dbReference type="AlphaFoldDB" id="A0A9J6ARQ6"/>
<reference evidence="1 2" key="1">
    <citation type="submission" date="2020-09" db="EMBL/GenBank/DDBJ databases">
        <title>De no assembly of potato wild relative species, Solanum commersonii.</title>
        <authorList>
            <person name="Cho K."/>
        </authorList>
    </citation>
    <scope>NUCLEOTIDE SEQUENCE [LARGE SCALE GENOMIC DNA]</scope>
    <source>
        <strain evidence="1">LZ3.2</strain>
        <tissue evidence="1">Leaf</tissue>
    </source>
</reference>
<evidence type="ECO:0000313" key="2">
    <source>
        <dbReference type="Proteomes" id="UP000824120"/>
    </source>
</evidence>
<proteinExistence type="predicted"/>
<comment type="caution">
    <text evidence="1">The sequence shown here is derived from an EMBL/GenBank/DDBJ whole genome shotgun (WGS) entry which is preliminary data.</text>
</comment>
<evidence type="ECO:0000313" key="1">
    <source>
        <dbReference type="EMBL" id="KAG5626969.1"/>
    </source>
</evidence>
<dbReference type="Proteomes" id="UP000824120">
    <property type="component" value="Chromosome 2"/>
</dbReference>
<gene>
    <name evidence="1" type="ORF">H5410_012187</name>
</gene>
<dbReference type="EMBL" id="JACXVP010000002">
    <property type="protein sequence ID" value="KAG5626969.1"/>
    <property type="molecule type" value="Genomic_DNA"/>
</dbReference>
<protein>
    <submittedName>
        <fullName evidence="1">Uncharacterized protein</fullName>
    </submittedName>
</protein>
<organism evidence="1 2">
    <name type="scientific">Solanum commersonii</name>
    <name type="common">Commerson's wild potato</name>
    <name type="synonym">Commerson's nightshade</name>
    <dbReference type="NCBI Taxonomy" id="4109"/>
    <lineage>
        <taxon>Eukaryota</taxon>
        <taxon>Viridiplantae</taxon>
        <taxon>Streptophyta</taxon>
        <taxon>Embryophyta</taxon>
        <taxon>Tracheophyta</taxon>
        <taxon>Spermatophyta</taxon>
        <taxon>Magnoliopsida</taxon>
        <taxon>eudicotyledons</taxon>
        <taxon>Gunneridae</taxon>
        <taxon>Pentapetalae</taxon>
        <taxon>asterids</taxon>
        <taxon>lamiids</taxon>
        <taxon>Solanales</taxon>
        <taxon>Solanaceae</taxon>
        <taxon>Solanoideae</taxon>
        <taxon>Solaneae</taxon>
        <taxon>Solanum</taxon>
    </lineage>
</organism>
<name>A0A9J6ARQ6_SOLCO</name>
<keyword evidence="2" id="KW-1185">Reference proteome</keyword>
<sequence length="59" mass="6890">MEQHKNSQDCEGKKQISTVATFSNSSSKSWLSLFIKTILAIRIQIMRLFRKSQMERSIQ</sequence>